<gene>
    <name evidence="1" type="ORF">C0099_10480</name>
</gene>
<dbReference type="OrthoDB" id="9790023at2"/>
<dbReference type="InterPro" id="IPR024078">
    <property type="entry name" value="LmbE-like_dom_sf"/>
</dbReference>
<dbReference type="Gene3D" id="3.40.50.10320">
    <property type="entry name" value="LmbE-like"/>
    <property type="match status" value="1"/>
</dbReference>
<sequence length="248" mass="27276">MRPAPRELTELDLPGCGHLAVLAPHPDDFDAIAVTMRHFARRGWRIRLAVLTSGASGVEDGYRGARSIADKTALREAEQRSSCHVFGLPPDDLHFLRLDGAGGDAFAVDSASLARVRAFLRTAQPTRVFMPHGDDANLAHRRTWELFRTIAREDGLAVEAWLNRDAKTRAMREDVFARFGAEEAAWKAGLLRLHASQHARNLATRGHGFDERVLAVNRASADAAGWSGEWAEAFEVVRFGTGGDGMRL</sequence>
<reference evidence="1 2" key="1">
    <citation type="submission" date="2018-01" db="EMBL/GenBank/DDBJ databases">
        <authorList>
            <person name="Fu G.-Y."/>
        </authorList>
    </citation>
    <scope>NUCLEOTIDE SEQUENCE [LARGE SCALE GENOMIC DNA]</scope>
    <source>
        <strain evidence="1 2">SY39</strain>
    </source>
</reference>
<dbReference type="EMBL" id="CP025682">
    <property type="protein sequence ID" value="AUN95316.1"/>
    <property type="molecule type" value="Genomic_DNA"/>
</dbReference>
<organism evidence="1 2">
    <name type="scientific">Pseudazoarcus pumilus</name>
    <dbReference type="NCBI Taxonomy" id="2067960"/>
    <lineage>
        <taxon>Bacteria</taxon>
        <taxon>Pseudomonadati</taxon>
        <taxon>Pseudomonadota</taxon>
        <taxon>Betaproteobacteria</taxon>
        <taxon>Rhodocyclales</taxon>
        <taxon>Zoogloeaceae</taxon>
        <taxon>Pseudazoarcus</taxon>
    </lineage>
</organism>
<dbReference type="Proteomes" id="UP000242205">
    <property type="component" value="Chromosome"/>
</dbReference>
<proteinExistence type="predicted"/>
<accession>A0A2I6S7S8</accession>
<dbReference type="InterPro" id="IPR003737">
    <property type="entry name" value="GlcNAc_PI_deacetylase-related"/>
</dbReference>
<dbReference type="KEGG" id="atw:C0099_10480"/>
<dbReference type="RefSeq" id="WP_102247365.1">
    <property type="nucleotide sequence ID" value="NZ_CP025682.1"/>
</dbReference>
<dbReference type="SUPFAM" id="SSF102588">
    <property type="entry name" value="LmbE-like"/>
    <property type="match status" value="1"/>
</dbReference>
<keyword evidence="2" id="KW-1185">Reference proteome</keyword>
<evidence type="ECO:0000313" key="1">
    <source>
        <dbReference type="EMBL" id="AUN95316.1"/>
    </source>
</evidence>
<dbReference type="AlphaFoldDB" id="A0A2I6S7S8"/>
<evidence type="ECO:0000313" key="2">
    <source>
        <dbReference type="Proteomes" id="UP000242205"/>
    </source>
</evidence>
<protein>
    <submittedName>
        <fullName evidence="1">PIG-L family deacetylase</fullName>
    </submittedName>
</protein>
<dbReference type="Pfam" id="PF02585">
    <property type="entry name" value="PIG-L"/>
    <property type="match status" value="1"/>
</dbReference>
<name>A0A2I6S7S8_9RHOO</name>